<dbReference type="RefSeq" id="WP_182840496.1">
    <property type="nucleotide sequence ID" value="NZ_BAAABQ010000008.1"/>
</dbReference>
<evidence type="ECO:0008006" key="3">
    <source>
        <dbReference type="Google" id="ProtNLM"/>
    </source>
</evidence>
<evidence type="ECO:0000313" key="1">
    <source>
        <dbReference type="EMBL" id="MBA8931817.1"/>
    </source>
</evidence>
<reference evidence="1 2" key="1">
    <citation type="submission" date="2020-08" db="EMBL/GenBank/DDBJ databases">
        <title>Genomic Encyclopedia of Archaeal and Bacterial Type Strains, Phase II (KMG-II): from individual species to whole genera.</title>
        <authorList>
            <person name="Goeker M."/>
        </authorList>
    </citation>
    <scope>NUCLEOTIDE SEQUENCE [LARGE SCALE GENOMIC DNA]</scope>
    <source>
        <strain evidence="1 2">DSM 43850</strain>
    </source>
</reference>
<sequence>MELSAAAELAMGTVHCYRHAVVEFCTFVDQTTPAAATATLEHAEPDLLHVILEWVRGLPSRYPAGSQQPAGLASRVRNLIIHRSQHPDRPVTALLNGWLTGAIGLRKGVTQEVDEFTRADKRALIRAAWDDLRALEQRLDRGGELLAAGADPRADIDGWTSPSNLLWAIDHGVETREILDHLPPPDHWPPALVGLLPPTAASATMRRRALLRALAGMLYPHNLDLHALRVLLVAATGHTSEEVTGLAEADVEFTAHGVQLTFTKLRAHAVRRRAYGTAPAPQTTSVPHLSRPRLDAADIVRRLMAVTERLRRRSGLPSPPLFLRAVVHVYDLTIRPFNGDMKGASLKSWLDRVGLTLDGPADIRRLRKSGKVEKALAYRGRVNDITDDHSVEVFRGHYAHGTTLHVIAGHVITTAQQRWFAEATTGPMVLTSDGEAELDHPQASSMVGLSTEQIGRLRDGAMDMGVSSCRDPLDSPFGRPGQPCPVAPLRCLECRHAVVLPSNLPQLLLLADHLDALRRRLTPQHFHTLWGQSHANLTAVLQDRTDAEIALARTQIANGEETLHIPLSARAEFDR</sequence>
<comment type="caution">
    <text evidence="1">The sequence shown here is derived from an EMBL/GenBank/DDBJ whole genome shotgun (WGS) entry which is preliminary data.</text>
</comment>
<accession>A0ABR6BY29</accession>
<dbReference type="Proteomes" id="UP000517916">
    <property type="component" value="Unassembled WGS sequence"/>
</dbReference>
<name>A0ABR6BY29_9PSEU</name>
<organism evidence="1 2">
    <name type="scientific">Kutzneria viridogrisea</name>
    <dbReference type="NCBI Taxonomy" id="47990"/>
    <lineage>
        <taxon>Bacteria</taxon>
        <taxon>Bacillati</taxon>
        <taxon>Actinomycetota</taxon>
        <taxon>Actinomycetes</taxon>
        <taxon>Pseudonocardiales</taxon>
        <taxon>Pseudonocardiaceae</taxon>
        <taxon>Kutzneria</taxon>
    </lineage>
</organism>
<gene>
    <name evidence="1" type="ORF">BC739_009076</name>
</gene>
<proteinExistence type="predicted"/>
<dbReference type="EMBL" id="JACJID010000010">
    <property type="protein sequence ID" value="MBA8931817.1"/>
    <property type="molecule type" value="Genomic_DNA"/>
</dbReference>
<protein>
    <recommendedName>
        <fullName evidence="3">Integrase</fullName>
    </recommendedName>
</protein>
<keyword evidence="2" id="KW-1185">Reference proteome</keyword>
<evidence type="ECO:0000313" key="2">
    <source>
        <dbReference type="Proteomes" id="UP000517916"/>
    </source>
</evidence>